<keyword evidence="4" id="KW-1185">Reference proteome</keyword>
<reference evidence="3 4" key="1">
    <citation type="submission" date="2020-08" db="EMBL/GenBank/DDBJ databases">
        <title>Genome sequence of Leucobacter denitrificans KACC 14055T.</title>
        <authorList>
            <person name="Hyun D.-W."/>
            <person name="Bae J.-W."/>
        </authorList>
    </citation>
    <scope>NUCLEOTIDE SEQUENCE [LARGE SCALE GENOMIC DNA]</scope>
    <source>
        <strain evidence="3 4">KACC 14055</strain>
    </source>
</reference>
<proteinExistence type="predicted"/>
<dbReference type="InterPro" id="IPR046112">
    <property type="entry name" value="DUF6049"/>
</dbReference>
<evidence type="ECO:0000256" key="1">
    <source>
        <dbReference type="SAM" id="MobiDB-lite"/>
    </source>
</evidence>
<dbReference type="Pfam" id="PF19516">
    <property type="entry name" value="DUF6049"/>
    <property type="match status" value="1"/>
</dbReference>
<evidence type="ECO:0000313" key="3">
    <source>
        <dbReference type="EMBL" id="QNN62196.1"/>
    </source>
</evidence>
<keyword evidence="2" id="KW-0812">Transmembrane</keyword>
<protein>
    <submittedName>
        <fullName evidence="3">Uncharacterized protein</fullName>
    </submittedName>
</protein>
<sequence>MRVTRGPGVWAAWLLALALPLTGVLVQANSLAVAHATEESGEIDAAEDAADEAAVTEDVEFVVAPVDPVILATQEEVEFRVLLRNSGKRSLPDGSIELSLGDQIVSGSVILPTGPEVAESDNRPAPVVVATEQIGVTAAASEQEVTVTVPMDEVPFALSTEPGVYRLYAKYVAAESSSQAALTAYSPIVWQGTSDPTANVKVSFIVPLLLPEDVHSMPSRPQLEDAVPGLDDLLDFATQTDAMLAIDPRIIAAVRAYGDEAPESAQEFLARLERSSLTSFTLQYADADPAAQATLNFEGLLMPQGLDFITRFGTWSSQSEAEDEAGSDAEGTEGEGSTSDGTGGTDSDPENPDDPQSDAPATDVSATVDTAADPVTGEPTLSALGDWPGGLPGAWPADGRVSNETMTLLDRSGLDFTVVNSSNVTLTGGPQATLGDGSAAVTDEELTSGVQLALGGATDAERNLGAAQAQARLVLAAMTSEHGLVLGVDRGGIVDSEDPIDVLESLISQDWVQTTAFENQAEGTAVLEPAEPDAERIELLERAAANESAVLETRALLVHPEYLDSYQRMRLLNLFATRNAAATTNVEELERAYFERDEELQSGVSIVGTKKAQLVGVSSRIPVQLRNPLPFDAIVTLSAAPTSAALSMSERQFTDILLPEDSTEGVLVPVRSRVSSGESSILLSVTSTDEEFTSSTDVLPVSISTSLESIAIASLAVAAALLFGFGIWRSVRRRAQSAGE</sequence>
<evidence type="ECO:0000256" key="2">
    <source>
        <dbReference type="SAM" id="Phobius"/>
    </source>
</evidence>
<keyword evidence="2" id="KW-0472">Membrane</keyword>
<gene>
    <name evidence="3" type="ORF">H9L06_07845</name>
</gene>
<feature type="compositionally biased region" description="Acidic residues" evidence="1">
    <location>
        <begin position="347"/>
        <end position="356"/>
    </location>
</feature>
<evidence type="ECO:0000313" key="4">
    <source>
        <dbReference type="Proteomes" id="UP000515934"/>
    </source>
</evidence>
<dbReference type="EMBL" id="CP060716">
    <property type="protein sequence ID" value="QNN62196.1"/>
    <property type="molecule type" value="Genomic_DNA"/>
</dbReference>
<dbReference type="AlphaFoldDB" id="A0A7G9S2X1"/>
<feature type="transmembrane region" description="Helical" evidence="2">
    <location>
        <begin position="710"/>
        <end position="728"/>
    </location>
</feature>
<name>A0A7G9S2X1_9MICO</name>
<dbReference type="KEGG" id="ldn:H9L06_07845"/>
<accession>A0A7G9S2X1</accession>
<organism evidence="3 4">
    <name type="scientific">Leucobacter denitrificans</name>
    <dbReference type="NCBI Taxonomy" id="683042"/>
    <lineage>
        <taxon>Bacteria</taxon>
        <taxon>Bacillati</taxon>
        <taxon>Actinomycetota</taxon>
        <taxon>Actinomycetes</taxon>
        <taxon>Micrococcales</taxon>
        <taxon>Microbacteriaceae</taxon>
        <taxon>Leucobacter</taxon>
    </lineage>
</organism>
<dbReference type="RefSeq" id="WP_187554667.1">
    <property type="nucleotide sequence ID" value="NZ_CP060716.1"/>
</dbReference>
<feature type="compositionally biased region" description="Acidic residues" evidence="1">
    <location>
        <begin position="320"/>
        <end position="333"/>
    </location>
</feature>
<keyword evidence="2" id="KW-1133">Transmembrane helix</keyword>
<feature type="region of interest" description="Disordered" evidence="1">
    <location>
        <begin position="316"/>
        <end position="364"/>
    </location>
</feature>
<dbReference type="Proteomes" id="UP000515934">
    <property type="component" value="Chromosome"/>
</dbReference>